<evidence type="ECO:0000313" key="2">
    <source>
        <dbReference type="EMBL" id="CAB4550223.1"/>
    </source>
</evidence>
<dbReference type="AlphaFoldDB" id="A0A6J6CJA4"/>
<accession>A0A6J6CJA4</accession>
<dbReference type="EMBL" id="CAEZSV010000050">
    <property type="protein sequence ID" value="CAB4550223.1"/>
    <property type="molecule type" value="Genomic_DNA"/>
</dbReference>
<dbReference type="SUPFAM" id="SSF53474">
    <property type="entry name" value="alpha/beta-Hydrolases"/>
    <property type="match status" value="1"/>
</dbReference>
<reference evidence="2" key="1">
    <citation type="submission" date="2020-05" db="EMBL/GenBank/DDBJ databases">
        <authorList>
            <person name="Chiriac C."/>
            <person name="Salcher M."/>
            <person name="Ghai R."/>
            <person name="Kavagutti S V."/>
        </authorList>
    </citation>
    <scope>NUCLEOTIDE SEQUENCE</scope>
</reference>
<dbReference type="Pfam" id="PF00561">
    <property type="entry name" value="Abhydrolase_1"/>
    <property type="match status" value="1"/>
</dbReference>
<protein>
    <submittedName>
        <fullName evidence="2">Unannotated protein</fullName>
    </submittedName>
</protein>
<dbReference type="Gene3D" id="3.40.50.1820">
    <property type="entry name" value="alpha/beta hydrolase"/>
    <property type="match status" value="1"/>
</dbReference>
<name>A0A6J6CJA4_9ZZZZ</name>
<feature type="domain" description="AB hydrolase-1" evidence="1">
    <location>
        <begin position="53"/>
        <end position="161"/>
    </location>
</feature>
<sequence length="238" mass="26394">MSEVIRAATVLPARRQPVQLTTTDGLTLIGELALPETNQVAGALVMLHPLPTHGGMMDSHIYRKAAYRLPALADLAIFRFNTRGTESEQGKSEGEFTNGVDEKFDVAAAIDFVANALPNVKNIWVVGWSFGTDLALKHARDARVQGLILLSPPLRTSQESDLEWWAHDGRRVIAIVPEFDDYLPPAQARERFAALTQLEMIEVANGKHLWIGEPSVQRVHNEIVKIVNPAKYPLPTEY</sequence>
<evidence type="ECO:0000259" key="1">
    <source>
        <dbReference type="Pfam" id="PF00561"/>
    </source>
</evidence>
<dbReference type="PANTHER" id="PTHR42103">
    <property type="entry name" value="ALPHA/BETA-HYDROLASES SUPERFAMILY PROTEIN"/>
    <property type="match status" value="1"/>
</dbReference>
<dbReference type="InterPro" id="IPR000073">
    <property type="entry name" value="AB_hydrolase_1"/>
</dbReference>
<organism evidence="2">
    <name type="scientific">freshwater metagenome</name>
    <dbReference type="NCBI Taxonomy" id="449393"/>
    <lineage>
        <taxon>unclassified sequences</taxon>
        <taxon>metagenomes</taxon>
        <taxon>ecological metagenomes</taxon>
    </lineage>
</organism>
<dbReference type="PANTHER" id="PTHR42103:SF2">
    <property type="entry name" value="AB HYDROLASE-1 DOMAIN-CONTAINING PROTEIN"/>
    <property type="match status" value="1"/>
</dbReference>
<dbReference type="InterPro" id="IPR029058">
    <property type="entry name" value="AB_hydrolase_fold"/>
</dbReference>
<gene>
    <name evidence="2" type="ORF">UFOPK1506_00397</name>
</gene>
<proteinExistence type="predicted"/>